<keyword evidence="11" id="KW-0902">Two-component regulatory system</keyword>
<keyword evidence="10 12" id="KW-1133">Transmembrane helix</keyword>
<dbReference type="PROSITE" id="PS50109">
    <property type="entry name" value="HIS_KIN"/>
    <property type="match status" value="1"/>
</dbReference>
<dbReference type="Gene3D" id="3.30.565.10">
    <property type="entry name" value="Histidine kinase-like ATPase, C-terminal domain"/>
    <property type="match status" value="1"/>
</dbReference>
<dbReference type="EMBL" id="QVXO01000010">
    <property type="protein sequence ID" value="RPJ92069.1"/>
    <property type="molecule type" value="Genomic_DNA"/>
</dbReference>
<dbReference type="InterPro" id="IPR003594">
    <property type="entry name" value="HATPase_dom"/>
</dbReference>
<proteinExistence type="predicted"/>
<comment type="caution">
    <text evidence="15">The sequence shown here is derived from an EMBL/GenBank/DDBJ whole genome shotgun (WGS) entry which is preliminary data.</text>
</comment>
<dbReference type="InterPro" id="IPR003661">
    <property type="entry name" value="HisK_dim/P_dom"/>
</dbReference>
<evidence type="ECO:0000256" key="2">
    <source>
        <dbReference type="ARBA" id="ARBA00004141"/>
    </source>
</evidence>
<keyword evidence="5" id="KW-0808">Transferase</keyword>
<evidence type="ECO:0000256" key="8">
    <source>
        <dbReference type="ARBA" id="ARBA00022777"/>
    </source>
</evidence>
<reference evidence="15 16" key="1">
    <citation type="submission" date="2018-08" db="EMBL/GenBank/DDBJ databases">
        <title>Achromobacter xylosoxidans Genome sequencing and assembly.</title>
        <authorList>
            <person name="Wang R."/>
            <person name="Rensing C."/>
            <person name="Li Y."/>
        </authorList>
    </citation>
    <scope>NUCLEOTIDE SEQUENCE [LARGE SCALE GENOMIC DNA]</scope>
    <source>
        <strain evidence="15 16">GD003A</strain>
    </source>
</reference>
<evidence type="ECO:0000313" key="15">
    <source>
        <dbReference type="EMBL" id="RPJ92069.1"/>
    </source>
</evidence>
<evidence type="ECO:0000256" key="11">
    <source>
        <dbReference type="ARBA" id="ARBA00023012"/>
    </source>
</evidence>
<keyword evidence="9" id="KW-0067">ATP-binding</keyword>
<comment type="subcellular location">
    <subcellularLocation>
        <location evidence="2">Membrane</location>
        <topology evidence="2">Multi-pass membrane protein</topology>
    </subcellularLocation>
</comment>
<dbReference type="OrthoDB" id="8554694at2"/>
<dbReference type="Gene3D" id="1.20.5.1040">
    <property type="entry name" value="Sensor protein qsec"/>
    <property type="match status" value="2"/>
</dbReference>
<evidence type="ECO:0000256" key="9">
    <source>
        <dbReference type="ARBA" id="ARBA00022840"/>
    </source>
</evidence>
<feature type="domain" description="Histidine kinase" evidence="13">
    <location>
        <begin position="236"/>
        <end position="447"/>
    </location>
</feature>
<dbReference type="CDD" id="cd00082">
    <property type="entry name" value="HisKA"/>
    <property type="match status" value="1"/>
</dbReference>
<dbReference type="Gene3D" id="1.10.287.130">
    <property type="match status" value="1"/>
</dbReference>
<keyword evidence="4" id="KW-0597">Phosphoprotein</keyword>
<evidence type="ECO:0000256" key="1">
    <source>
        <dbReference type="ARBA" id="ARBA00000085"/>
    </source>
</evidence>
<evidence type="ECO:0000256" key="4">
    <source>
        <dbReference type="ARBA" id="ARBA00022553"/>
    </source>
</evidence>
<feature type="transmembrane region" description="Helical" evidence="12">
    <location>
        <begin position="157"/>
        <end position="175"/>
    </location>
</feature>
<evidence type="ECO:0000256" key="3">
    <source>
        <dbReference type="ARBA" id="ARBA00012438"/>
    </source>
</evidence>
<evidence type="ECO:0000256" key="6">
    <source>
        <dbReference type="ARBA" id="ARBA00022692"/>
    </source>
</evidence>
<dbReference type="PANTHER" id="PTHR45436">
    <property type="entry name" value="SENSOR HISTIDINE KINASE YKOH"/>
    <property type="match status" value="1"/>
</dbReference>
<keyword evidence="7" id="KW-0547">Nucleotide-binding</keyword>
<feature type="domain" description="HAMP" evidence="14">
    <location>
        <begin position="176"/>
        <end position="228"/>
    </location>
</feature>
<evidence type="ECO:0000259" key="13">
    <source>
        <dbReference type="PROSITE" id="PS50109"/>
    </source>
</evidence>
<dbReference type="SUPFAM" id="SSF55874">
    <property type="entry name" value="ATPase domain of HSP90 chaperone/DNA topoisomerase II/histidine kinase"/>
    <property type="match status" value="1"/>
</dbReference>
<dbReference type="GO" id="GO:0000155">
    <property type="term" value="F:phosphorelay sensor kinase activity"/>
    <property type="evidence" value="ECO:0007669"/>
    <property type="project" value="InterPro"/>
</dbReference>
<organism evidence="15 16">
    <name type="scientific">Alcaligenes xylosoxydans xylosoxydans</name>
    <name type="common">Achromobacter xylosoxidans</name>
    <dbReference type="NCBI Taxonomy" id="85698"/>
    <lineage>
        <taxon>Bacteria</taxon>
        <taxon>Pseudomonadati</taxon>
        <taxon>Pseudomonadota</taxon>
        <taxon>Betaproteobacteria</taxon>
        <taxon>Burkholderiales</taxon>
        <taxon>Alcaligenaceae</taxon>
        <taxon>Achromobacter</taxon>
    </lineage>
</organism>
<keyword evidence="12" id="KW-0472">Membrane</keyword>
<dbReference type="PANTHER" id="PTHR45436:SF14">
    <property type="entry name" value="SENSOR PROTEIN QSEC"/>
    <property type="match status" value="1"/>
</dbReference>
<evidence type="ECO:0000259" key="14">
    <source>
        <dbReference type="PROSITE" id="PS50885"/>
    </source>
</evidence>
<dbReference type="EC" id="2.7.13.3" evidence="3"/>
<dbReference type="InterPro" id="IPR005467">
    <property type="entry name" value="His_kinase_dom"/>
</dbReference>
<dbReference type="Pfam" id="PF00512">
    <property type="entry name" value="HisKA"/>
    <property type="match status" value="1"/>
</dbReference>
<gene>
    <name evidence="15" type="ORF">DY367_08870</name>
</gene>
<evidence type="ECO:0000313" key="16">
    <source>
        <dbReference type="Proteomes" id="UP000285324"/>
    </source>
</evidence>
<dbReference type="SMART" id="SM00387">
    <property type="entry name" value="HATPase_c"/>
    <property type="match status" value="1"/>
</dbReference>
<evidence type="ECO:0000256" key="7">
    <source>
        <dbReference type="ARBA" id="ARBA00022741"/>
    </source>
</evidence>
<dbReference type="GO" id="GO:0005524">
    <property type="term" value="F:ATP binding"/>
    <property type="evidence" value="ECO:0007669"/>
    <property type="project" value="UniProtKB-KW"/>
</dbReference>
<evidence type="ECO:0000256" key="5">
    <source>
        <dbReference type="ARBA" id="ARBA00022679"/>
    </source>
</evidence>
<dbReference type="InterPro" id="IPR003660">
    <property type="entry name" value="HAMP_dom"/>
</dbReference>
<dbReference type="PROSITE" id="PS50885">
    <property type="entry name" value="HAMP"/>
    <property type="match status" value="1"/>
</dbReference>
<dbReference type="Pfam" id="PF08521">
    <property type="entry name" value="2CSK_N"/>
    <property type="match status" value="1"/>
</dbReference>
<accession>A0A424WFQ9</accession>
<evidence type="ECO:0000256" key="12">
    <source>
        <dbReference type="SAM" id="Phobius"/>
    </source>
</evidence>
<dbReference type="InterPro" id="IPR013727">
    <property type="entry name" value="2CSK_N"/>
</dbReference>
<dbReference type="AlphaFoldDB" id="A0A424WFQ9"/>
<dbReference type="InterPro" id="IPR036097">
    <property type="entry name" value="HisK_dim/P_sf"/>
</dbReference>
<name>A0A424WFQ9_ALCXX</name>
<dbReference type="SUPFAM" id="SSF47384">
    <property type="entry name" value="Homodimeric domain of signal transducing histidine kinase"/>
    <property type="match status" value="1"/>
</dbReference>
<protein>
    <recommendedName>
        <fullName evidence="3">histidine kinase</fullName>
        <ecNumber evidence="3">2.7.13.3</ecNumber>
    </recommendedName>
</protein>
<evidence type="ECO:0000256" key="10">
    <source>
        <dbReference type="ARBA" id="ARBA00022989"/>
    </source>
</evidence>
<dbReference type="InterPro" id="IPR036890">
    <property type="entry name" value="HATPase_C_sf"/>
</dbReference>
<dbReference type="RefSeq" id="WP_118932281.1">
    <property type="nucleotide sequence ID" value="NZ_CP061008.1"/>
</dbReference>
<keyword evidence="6 12" id="KW-0812">Transmembrane</keyword>
<comment type="catalytic activity">
    <reaction evidence="1">
        <text>ATP + protein L-histidine = ADP + protein N-phospho-L-histidine.</text>
        <dbReference type="EC" id="2.7.13.3"/>
    </reaction>
</comment>
<dbReference type="Proteomes" id="UP000285324">
    <property type="component" value="Unassembled WGS sequence"/>
</dbReference>
<sequence>MTLQRRLIIAVLLAAPLAWLLTIAGTYWRAAHEINELYDTDMLRLAEQTLAVAALLPPRASIPGPLQAPHPPNSGDASGKDLSVAIWRDAGAPLVLDAEALQFPRDPSQEGFVDSTVNGVPWRIYYLASDDKTTRVAVGQRIGEREDLMVAYIASQIAPWLIGLPVLIAMLILSVRRALRPVRMLSQALENRRPDDGTPLSEAAAPAELKILVQAMNDLLARVASLIEQERRLTADAAHELRTPLAALRAQWEVAQRAQDATLRADAQRSVGAGLDRLDRLVAQLLTLARLDSNGPSGFDDAVNWSLVAEQAVGDCLWIANRRDIEIDIEWPDGKENALPTAGSNNALAIMLKNLLDNAVRYGPRHTRVRLTLGARAILIDDAGAGIAPEVLPRLGDRFVRAAGNEESGSGLGVSIARRIAHNHGLMVRYDMRGAAADFPAGLRVSILRRESTQST</sequence>
<keyword evidence="8 15" id="KW-0418">Kinase</keyword>
<dbReference type="Pfam" id="PF02518">
    <property type="entry name" value="HATPase_c"/>
    <property type="match status" value="1"/>
</dbReference>
<dbReference type="SMART" id="SM00388">
    <property type="entry name" value="HisKA"/>
    <property type="match status" value="1"/>
</dbReference>
<dbReference type="InterPro" id="IPR050428">
    <property type="entry name" value="TCS_sensor_his_kinase"/>
</dbReference>
<dbReference type="GO" id="GO:0005886">
    <property type="term" value="C:plasma membrane"/>
    <property type="evidence" value="ECO:0007669"/>
    <property type="project" value="TreeGrafter"/>
</dbReference>